<comment type="caution">
    <text evidence="3">The sequence shown here is derived from an EMBL/GenBank/DDBJ whole genome shotgun (WGS) entry which is preliminary data.</text>
</comment>
<organism evidence="3 4">
    <name type="scientific">Polaribacter vadi</name>
    <dbReference type="NCBI Taxonomy" id="1774273"/>
    <lineage>
        <taxon>Bacteria</taxon>
        <taxon>Pseudomonadati</taxon>
        <taxon>Bacteroidota</taxon>
        <taxon>Flavobacteriia</taxon>
        <taxon>Flavobacteriales</taxon>
        <taxon>Flavobacteriaceae</taxon>
    </lineage>
</organism>
<proteinExistence type="predicted"/>
<dbReference type="KEGG" id="pob:LPB03_14970"/>
<dbReference type="PROSITE" id="PS50005">
    <property type="entry name" value="TPR"/>
    <property type="match status" value="1"/>
</dbReference>
<name>A0A1B8TQU6_9FLAO</name>
<dbReference type="Gene3D" id="1.25.40.10">
    <property type="entry name" value="Tetratricopeptide repeat domain"/>
    <property type="match status" value="2"/>
</dbReference>
<accession>A0A1B8TQU6</accession>
<dbReference type="InterPro" id="IPR025375">
    <property type="entry name" value="DUF4365"/>
</dbReference>
<evidence type="ECO:0000313" key="3">
    <source>
        <dbReference type="EMBL" id="OBY61962.1"/>
    </source>
</evidence>
<evidence type="ECO:0000256" key="1">
    <source>
        <dbReference type="PROSITE-ProRule" id="PRU00339"/>
    </source>
</evidence>
<dbReference type="STRING" id="1774273.LPB03_14970"/>
<feature type="domain" description="DUF4365" evidence="2">
    <location>
        <begin position="9"/>
        <end position="139"/>
    </location>
</feature>
<dbReference type="InterPro" id="IPR019734">
    <property type="entry name" value="TPR_rpt"/>
</dbReference>
<evidence type="ECO:0000313" key="4">
    <source>
        <dbReference type="Proteomes" id="UP000092584"/>
    </source>
</evidence>
<evidence type="ECO:0000259" key="2">
    <source>
        <dbReference type="Pfam" id="PF14280"/>
    </source>
</evidence>
<dbReference type="Pfam" id="PF14280">
    <property type="entry name" value="DUF4365"/>
    <property type="match status" value="1"/>
</dbReference>
<dbReference type="InterPro" id="IPR011990">
    <property type="entry name" value="TPR-like_helical_dom_sf"/>
</dbReference>
<sequence>MRSRTHILEEESLFELKRTLPNEWVIREKPKDYGIDLEIEIFTSKGEYTGIVFWVQLKATDSEKLKDHKSIRMPIAKIRQLASYDLPVALFRYNSNSRTFYFDWIKRHAYLSSSSEKKSFNIEFQDYHLWSKDSTCQIISFLKSKIRFSNNSFSFPIKGFLNNINAPDKTVRKLSSKISKNIALIEITRDRNLANIEINLLENRIVLNLSGSFGGSIGYKKGDLDNEELIFKAFKSCLILIVFQTDKDVELFKFINDHELLHEVINHPGMLDYLMPKLIASESGNHFTKEVVEHVFKSGNSISATIIQTIIFLSSRNVISKERVESYFNQIIDIGLELENYTSLATSYYNFGGYYRGIKLYDKALHYYNKAYKTENNYLKKGYFCRELGGILFELDFFRLSAKLYKKANVLEPENVFLLATIGDAEFYSGNYEKALNYFDDFLVKNAYQKHDKYEFSLKFTICKALIEIIETKAQKRNPKKLLGILKNIDKKQLHNSDKLDELIKIDALNPIIWSYYSTLFLKSEDLTMLFLSSLMQAVLVRFDSKIWSYVSILTTYEGSPLGLLNDIVNTAYFYCREEFLSDLQDMIELEEYDDFKGEKFINYVEELIKTPKEYPMELRFWEEDDVKIIEL</sequence>
<dbReference type="RefSeq" id="WP_065320317.1">
    <property type="nucleotide sequence ID" value="NZ_CP017477.1"/>
</dbReference>
<keyword evidence="1" id="KW-0802">TPR repeat</keyword>
<dbReference type="AlphaFoldDB" id="A0A1B8TQU6"/>
<dbReference type="EMBL" id="LSFM01000025">
    <property type="protein sequence ID" value="OBY61962.1"/>
    <property type="molecule type" value="Genomic_DNA"/>
</dbReference>
<protein>
    <recommendedName>
        <fullName evidence="2">DUF4365 domain-containing protein</fullName>
    </recommendedName>
</protein>
<dbReference type="Proteomes" id="UP000092584">
    <property type="component" value="Unassembled WGS sequence"/>
</dbReference>
<feature type="repeat" description="TPR" evidence="1">
    <location>
        <begin position="345"/>
        <end position="378"/>
    </location>
</feature>
<dbReference type="SUPFAM" id="SSF48452">
    <property type="entry name" value="TPR-like"/>
    <property type="match status" value="1"/>
</dbReference>
<gene>
    <name evidence="3" type="ORF">LPB3_14340</name>
</gene>
<keyword evidence="4" id="KW-1185">Reference proteome</keyword>
<reference evidence="4" key="1">
    <citation type="submission" date="2016-02" db="EMBL/GenBank/DDBJ databases">
        <authorList>
            <person name="Shin S.-K."/>
            <person name="Yi H."/>
            <person name="Kim E."/>
        </authorList>
    </citation>
    <scope>NUCLEOTIDE SEQUENCE [LARGE SCALE GENOMIC DNA]</scope>
    <source>
        <strain evidence="4">LPB0003</strain>
    </source>
</reference>